<reference evidence="2" key="1">
    <citation type="submission" date="2021-01" db="EMBL/GenBank/DDBJ databases">
        <authorList>
            <consortium name="Genoscope - CEA"/>
            <person name="William W."/>
        </authorList>
    </citation>
    <scope>NUCLEOTIDE SEQUENCE</scope>
</reference>
<organism evidence="2 3">
    <name type="scientific">Paramecium octaurelia</name>
    <dbReference type="NCBI Taxonomy" id="43137"/>
    <lineage>
        <taxon>Eukaryota</taxon>
        <taxon>Sar</taxon>
        <taxon>Alveolata</taxon>
        <taxon>Ciliophora</taxon>
        <taxon>Intramacronucleata</taxon>
        <taxon>Oligohymenophorea</taxon>
        <taxon>Peniculida</taxon>
        <taxon>Parameciidae</taxon>
        <taxon>Paramecium</taxon>
    </lineage>
</organism>
<comment type="caution">
    <text evidence="2">The sequence shown here is derived from an EMBL/GenBank/DDBJ whole genome shotgun (WGS) entry which is preliminary data.</text>
</comment>
<dbReference type="EMBL" id="CAJJDP010000031">
    <property type="protein sequence ID" value="CAD8155875.1"/>
    <property type="molecule type" value="Genomic_DNA"/>
</dbReference>
<dbReference type="AlphaFoldDB" id="A0A8S1TT38"/>
<gene>
    <name evidence="2" type="ORF">POCTA_138.1.T0310177</name>
</gene>
<keyword evidence="3" id="KW-1185">Reference proteome</keyword>
<protein>
    <submittedName>
        <fullName evidence="2">Uncharacterized protein</fullName>
    </submittedName>
</protein>
<feature type="coiled-coil region" evidence="1">
    <location>
        <begin position="64"/>
        <end position="99"/>
    </location>
</feature>
<accession>A0A8S1TT38</accession>
<keyword evidence="1" id="KW-0175">Coiled coil</keyword>
<proteinExistence type="predicted"/>
<name>A0A8S1TT38_PAROT</name>
<dbReference type="Proteomes" id="UP000683925">
    <property type="component" value="Unassembled WGS sequence"/>
</dbReference>
<evidence type="ECO:0000256" key="1">
    <source>
        <dbReference type="SAM" id="Coils"/>
    </source>
</evidence>
<evidence type="ECO:0000313" key="3">
    <source>
        <dbReference type="Proteomes" id="UP000683925"/>
    </source>
</evidence>
<evidence type="ECO:0000313" key="2">
    <source>
        <dbReference type="EMBL" id="CAD8155875.1"/>
    </source>
</evidence>
<sequence length="116" mass="13958">MSLLKDFHELSKQQKEEHFLKILNKSMGVLDDEDKFNQIQNSSILGYVEKGEILKQREKKLACMEKYNKVFEEYQNKINKEKEDKIQSYQIVLIQLIENRIKLLRMQLRIINQISI</sequence>